<feature type="compositionally biased region" description="Basic and acidic residues" evidence="2">
    <location>
        <begin position="843"/>
        <end position="863"/>
    </location>
</feature>
<feature type="compositionally biased region" description="Polar residues" evidence="2">
    <location>
        <begin position="299"/>
        <end position="311"/>
    </location>
</feature>
<feature type="region of interest" description="Disordered" evidence="2">
    <location>
        <begin position="1"/>
        <end position="432"/>
    </location>
</feature>
<dbReference type="PANTHER" id="PTHR21510">
    <property type="entry name" value="AKNA DOMAIN-CONTAINING PROTEIN"/>
    <property type="match status" value="1"/>
</dbReference>
<evidence type="ECO:0000313" key="3">
    <source>
        <dbReference type="EMBL" id="KAJ8261077.1"/>
    </source>
</evidence>
<evidence type="ECO:0000313" key="4">
    <source>
        <dbReference type="Proteomes" id="UP001152803"/>
    </source>
</evidence>
<keyword evidence="4" id="KW-1185">Reference proteome</keyword>
<feature type="compositionally biased region" description="Polar residues" evidence="2">
    <location>
        <begin position="538"/>
        <end position="547"/>
    </location>
</feature>
<proteinExistence type="predicted"/>
<dbReference type="Proteomes" id="UP001152803">
    <property type="component" value="Unassembled WGS sequence"/>
</dbReference>
<reference evidence="3" key="1">
    <citation type="journal article" date="2023" name="Science">
        <title>Genome structures resolve the early diversification of teleost fishes.</title>
        <authorList>
            <person name="Parey E."/>
            <person name="Louis A."/>
            <person name="Montfort J."/>
            <person name="Bouchez O."/>
            <person name="Roques C."/>
            <person name="Iampietro C."/>
            <person name="Lluch J."/>
            <person name="Castinel A."/>
            <person name="Donnadieu C."/>
            <person name="Desvignes T."/>
            <person name="Floi Bucao C."/>
            <person name="Jouanno E."/>
            <person name="Wen M."/>
            <person name="Mejri S."/>
            <person name="Dirks R."/>
            <person name="Jansen H."/>
            <person name="Henkel C."/>
            <person name="Chen W.J."/>
            <person name="Zahm M."/>
            <person name="Cabau C."/>
            <person name="Klopp C."/>
            <person name="Thompson A.W."/>
            <person name="Robinson-Rechavi M."/>
            <person name="Braasch I."/>
            <person name="Lecointre G."/>
            <person name="Bobe J."/>
            <person name="Postlethwait J.H."/>
            <person name="Berthelot C."/>
            <person name="Roest Crollius H."/>
            <person name="Guiguen Y."/>
        </authorList>
    </citation>
    <scope>NUCLEOTIDE SEQUENCE</scope>
    <source>
        <strain evidence="3">Concon-B</strain>
    </source>
</reference>
<feature type="region of interest" description="Disordered" evidence="2">
    <location>
        <begin position="815"/>
        <end position="1277"/>
    </location>
</feature>
<keyword evidence="1" id="KW-0175">Coiled coil</keyword>
<evidence type="ECO:0008006" key="5">
    <source>
        <dbReference type="Google" id="ProtNLM"/>
    </source>
</evidence>
<protein>
    <recommendedName>
        <fullName evidence="5">AKNA domain-containing protein</fullName>
    </recommendedName>
</protein>
<feature type="compositionally biased region" description="Low complexity" evidence="2">
    <location>
        <begin position="891"/>
        <end position="902"/>
    </location>
</feature>
<feature type="compositionally biased region" description="Acidic residues" evidence="2">
    <location>
        <begin position="120"/>
        <end position="143"/>
    </location>
</feature>
<feature type="compositionally biased region" description="Low complexity" evidence="2">
    <location>
        <begin position="574"/>
        <end position="588"/>
    </location>
</feature>
<dbReference type="GO" id="GO:0005813">
    <property type="term" value="C:centrosome"/>
    <property type="evidence" value="ECO:0007669"/>
    <property type="project" value="TreeGrafter"/>
</dbReference>
<feature type="compositionally biased region" description="Basic and acidic residues" evidence="2">
    <location>
        <begin position="381"/>
        <end position="390"/>
    </location>
</feature>
<comment type="caution">
    <text evidence="3">The sequence shown here is derived from an EMBL/GenBank/DDBJ whole genome shotgun (WGS) entry which is preliminary data.</text>
</comment>
<feature type="compositionally biased region" description="Pro residues" evidence="2">
    <location>
        <begin position="345"/>
        <end position="359"/>
    </location>
</feature>
<feature type="compositionally biased region" description="Basic residues" evidence="2">
    <location>
        <begin position="1159"/>
        <end position="1174"/>
    </location>
</feature>
<feature type="compositionally biased region" description="Acidic residues" evidence="2">
    <location>
        <begin position="60"/>
        <end position="69"/>
    </location>
</feature>
<feature type="compositionally biased region" description="Low complexity" evidence="2">
    <location>
        <begin position="1007"/>
        <end position="1033"/>
    </location>
</feature>
<dbReference type="EMBL" id="JAFJMO010000012">
    <property type="protein sequence ID" value="KAJ8261077.1"/>
    <property type="molecule type" value="Genomic_DNA"/>
</dbReference>
<dbReference type="InterPro" id="IPR052655">
    <property type="entry name" value="AKNA_Centrosome-Trans_reg"/>
</dbReference>
<sequence>MERRKAGRAGARGGQQGSDSGPPSSPCDSPWESGRETPQGRGDFFSHMDDNGIIGLDEVSAGEELEEGLEGGLDPPRDPGAPGPEDSPLDEDLLEDLSYGLSDLQDSEPQSPSPGHSLYDEDEEHVGLDDWEMEGNEEEEAEHGEEGAAGWATQEAQMLPERDRQLDMTDEEREGEDRDTRGRSEALLPVAVGTLDGRRGRDTVSRGGARGSDSAGEISAGPFSGVSSPFEGEDDGRGLLEEGFPNQDLSPNLHPSRGAGGPTLSRTRAQHLLHPLQLSTEQLDPVGGIDGETLPESGFTESIPESQSSRLSRAPPEPLAGRAEDRPGPGGGGGGVEETQEISPRPRPLPRPAPTPPDPGARTGPRAPPRAPRASTPKSSTEYRHSDHYGKGQLNFPLPDFSQVGPRVRIPRGEGYRPPKSKGPSLQGASCLSEPLLVYKSPAEIVREVLMSSGDSAAPRSPPSATPAPSLSSRPHRRVQPTVPQEFRSPEQATSLVHQLQEDYNKLLTKYAEAENTIDRLRLEAKVGLYSDPPKPSHSAQSGTIQKGSKVMTLTFPQPQRAEFSQDAVSPDPGQSGASCAESSSSQAPGPRPGEQMTEELASLTGTFQAQLDSFEDLLKSRKLKPFEQMKGLAGLVQGQDSLERGYLRARDQHRALQQQGREPPAFDPDREVEGQIFRLGMRLEELRERVEQALQDHRGAMAPPSPPPALHPCSRPHGAGGPTPHPESPVSPVRGGFGGTVGAEVSSVSGESGEDYGELDEGLPSGLPPALLRKHHRVERDFDSLMDQYQSFRELPGILTEETTDVDSVLHTTSVEHDGIAPGLQRTDNEEVRRAVLPMQPDRGEKDTALDTPPEHTVDHLKGGLSLQEPLPLAGQQCGVVRQGGRKSHSSSLASLGGSTASERRGSKLHTRRSTAPSQDGLLSPETDSGFVGSESSHPMPAAGSLSQQGARMSRSAPLRERGEEPQPASDSARTPAPRRPVLQERVGGPSCAPEVLPSGPGPRGGPSLAPASASTSSSPQPWTSSLLCGSESESERAHSLSEREEGRGVRHTHLANRQPLRQPTPSPAMPRHHGHPLKALGSAQLTNRHEAIRSLQAEVSRLKERLEDSLRHPNPTSRIRSPPSASEEEGQPHSIHPDTRGREESEGRKRVREKEVQKRRRDPPRPAPRKRSASVPQHRPELDITTDSEYAQSVTKEQSSRRIPEASATQGGQKQARPVAVMHRGPYTRQLYRLTPPGGDEENDNGNQSSRTRACPNCRNGRMPSGGATDSAHRPLHSRCSQCCPLCRGSDWGRGRVTQPDGVSALRVKQPMDSPHKLGGVFLAAAPVPSTVPVVPCVPVCPSVLYVPSPVLKARPSYPQPLYLSLDGSAGSAAVRSQGSDRRHARSLSADNRALSRSLTRAIEAARGVRSASRSVARSLSSGLYQQGVLTQSYLR</sequence>
<feature type="compositionally biased region" description="Low complexity" evidence="2">
    <location>
        <begin position="17"/>
        <end position="30"/>
    </location>
</feature>
<feature type="compositionally biased region" description="Basic and acidic residues" evidence="2">
    <location>
        <begin position="175"/>
        <end position="184"/>
    </location>
</feature>
<feature type="region of interest" description="Disordered" evidence="2">
    <location>
        <begin position="697"/>
        <end position="769"/>
    </location>
</feature>
<organism evidence="3 4">
    <name type="scientific">Conger conger</name>
    <name type="common">Conger eel</name>
    <name type="synonym">Muraena conger</name>
    <dbReference type="NCBI Taxonomy" id="82655"/>
    <lineage>
        <taxon>Eukaryota</taxon>
        <taxon>Metazoa</taxon>
        <taxon>Chordata</taxon>
        <taxon>Craniata</taxon>
        <taxon>Vertebrata</taxon>
        <taxon>Euteleostomi</taxon>
        <taxon>Actinopterygii</taxon>
        <taxon>Neopterygii</taxon>
        <taxon>Teleostei</taxon>
        <taxon>Anguilliformes</taxon>
        <taxon>Congridae</taxon>
        <taxon>Conger</taxon>
    </lineage>
</organism>
<evidence type="ECO:0000256" key="1">
    <source>
        <dbReference type="SAM" id="Coils"/>
    </source>
</evidence>
<feature type="compositionally biased region" description="Low complexity" evidence="2">
    <location>
        <begin position="743"/>
        <end position="752"/>
    </location>
</feature>
<feature type="compositionally biased region" description="Basic and acidic residues" evidence="2">
    <location>
        <begin position="1035"/>
        <end position="1050"/>
    </location>
</feature>
<dbReference type="PANTHER" id="PTHR21510:SF15">
    <property type="entry name" value="MICROTUBULE ORGANIZATION PROTEIN AKNA"/>
    <property type="match status" value="1"/>
</dbReference>
<feature type="compositionally biased region" description="Low complexity" evidence="2">
    <location>
        <begin position="205"/>
        <end position="216"/>
    </location>
</feature>
<feature type="region of interest" description="Disordered" evidence="2">
    <location>
        <begin position="529"/>
        <end position="605"/>
    </location>
</feature>
<dbReference type="GO" id="GO:0060234">
    <property type="term" value="P:neuroblast delamination"/>
    <property type="evidence" value="ECO:0007669"/>
    <property type="project" value="TreeGrafter"/>
</dbReference>
<feature type="compositionally biased region" description="Basic and acidic residues" evidence="2">
    <location>
        <begin position="1137"/>
        <end position="1158"/>
    </location>
</feature>
<feature type="region of interest" description="Disordered" evidence="2">
    <location>
        <begin position="651"/>
        <end position="673"/>
    </location>
</feature>
<gene>
    <name evidence="3" type="ORF">COCON_G00168000</name>
</gene>
<dbReference type="OrthoDB" id="10035553at2759"/>
<feature type="compositionally biased region" description="Polar residues" evidence="2">
    <location>
        <begin position="1187"/>
        <end position="1199"/>
    </location>
</feature>
<dbReference type="GO" id="GO:0001837">
    <property type="term" value="P:epithelial to mesenchymal transition"/>
    <property type="evidence" value="ECO:0007669"/>
    <property type="project" value="TreeGrafter"/>
</dbReference>
<dbReference type="GO" id="GO:0021849">
    <property type="term" value="P:neuroblast division in subventricular zone"/>
    <property type="evidence" value="ECO:0007669"/>
    <property type="project" value="TreeGrafter"/>
</dbReference>
<feature type="compositionally biased region" description="Basic and acidic residues" evidence="2">
    <location>
        <begin position="1102"/>
        <end position="1113"/>
    </location>
</feature>
<name>A0A9Q1HS81_CONCO</name>
<feature type="region of interest" description="Disordered" evidence="2">
    <location>
        <begin position="450"/>
        <end position="496"/>
    </location>
</feature>
<evidence type="ECO:0000256" key="2">
    <source>
        <dbReference type="SAM" id="MobiDB-lite"/>
    </source>
</evidence>
<feature type="compositionally biased region" description="Acidic residues" evidence="2">
    <location>
        <begin position="753"/>
        <end position="762"/>
    </location>
</feature>
<accession>A0A9Q1HS81</accession>
<feature type="coiled-coil region" evidence="1">
    <location>
        <begin position="497"/>
        <end position="524"/>
    </location>
</feature>